<evidence type="ECO:0000256" key="6">
    <source>
        <dbReference type="ARBA" id="ARBA00023004"/>
    </source>
</evidence>
<sequence>MDNQIPREEGLDHSIALLKEGYNFILNRSQSMQSDIFETRILGKKAICMIGEEAAALFYDENKFQRNGAAPNRVVQTLFGKNSVQTLDGEEHRHRKEMLMSMMNPEEIEKLVEIVKMEWEHSIDQWAQMEQIVLYEEMKKLLCKAAFKWVGYPLHEDDVKVITKGIAAMFETPAVLGPTHWIGRSARNQIEKKIEGLIQEARNKQIMFSENTVLHKFAFYKDSNGNLMDGETVAVEVLNMLRPIVAIAIYMNFTVLALHNFPHEKEKLRNYSDYSQLFVQEVRRYYPFFPFVAAKVKTNFTWNGYKFEKGTLTLLDLYGTNHDPNIWGQPNEFKPERFARWKGSPFSFIPQGGGDYNNGHRCAGEWITIEVMKGSLDYLVKRLEYEIPEQDLSFNMDDIPSIPQSKIILKNVRRSLESLH</sequence>
<evidence type="ECO:0000256" key="4">
    <source>
        <dbReference type="ARBA" id="ARBA00022723"/>
    </source>
</evidence>
<evidence type="ECO:0000256" key="2">
    <source>
        <dbReference type="ARBA" id="ARBA00010617"/>
    </source>
</evidence>
<dbReference type="Proteomes" id="UP000274033">
    <property type="component" value="Unassembled WGS sequence"/>
</dbReference>
<dbReference type="GO" id="GO:0016705">
    <property type="term" value="F:oxidoreductase activity, acting on paired donors, with incorporation or reduction of molecular oxygen"/>
    <property type="evidence" value="ECO:0007669"/>
    <property type="project" value="InterPro"/>
</dbReference>
<dbReference type="PANTHER" id="PTHR24286">
    <property type="entry name" value="CYTOCHROME P450 26"/>
    <property type="match status" value="1"/>
</dbReference>
<dbReference type="GO" id="GO:0004497">
    <property type="term" value="F:monooxygenase activity"/>
    <property type="evidence" value="ECO:0007669"/>
    <property type="project" value="UniProtKB-KW"/>
</dbReference>
<dbReference type="PANTHER" id="PTHR24286:SF24">
    <property type="entry name" value="LANOSTEROL 14-ALPHA DEMETHYLASE"/>
    <property type="match status" value="1"/>
</dbReference>
<dbReference type="SUPFAM" id="SSF48264">
    <property type="entry name" value="Cytochrome P450"/>
    <property type="match status" value="1"/>
</dbReference>
<keyword evidence="6 8" id="KW-0408">Iron</keyword>
<keyword evidence="5" id="KW-0560">Oxidoreductase</keyword>
<keyword evidence="3 8" id="KW-0349">Heme</keyword>
<gene>
    <name evidence="9" type="ORF">EBB45_14135</name>
</gene>
<dbReference type="GO" id="GO:0016125">
    <property type="term" value="P:sterol metabolic process"/>
    <property type="evidence" value="ECO:0007669"/>
    <property type="project" value="TreeGrafter"/>
</dbReference>
<dbReference type="InterPro" id="IPR036396">
    <property type="entry name" value="Cyt_P450_sf"/>
</dbReference>
<comment type="cofactor">
    <cofactor evidence="1 8">
        <name>heme</name>
        <dbReference type="ChEBI" id="CHEBI:30413"/>
    </cofactor>
</comment>
<reference evidence="9 10" key="1">
    <citation type="journal article" date="2013" name="J. Microbiol.">
        <title>Lysinibacillus chungkukjangi sp. nov., isolated from Chungkukjang, Korean fermented soybean food.</title>
        <authorList>
            <person name="Kim S.J."/>
            <person name="Jang Y.H."/>
            <person name="Hamada M."/>
            <person name="Ahn J.H."/>
            <person name="Weon H.Y."/>
            <person name="Suzuki K."/>
            <person name="Whang K.S."/>
            <person name="Kwon S.W."/>
        </authorList>
    </citation>
    <scope>NUCLEOTIDE SEQUENCE [LARGE SCALE GENOMIC DNA]</scope>
    <source>
        <strain evidence="9 10">MCCC 1A12701</strain>
    </source>
</reference>
<dbReference type="Pfam" id="PF00067">
    <property type="entry name" value="p450"/>
    <property type="match status" value="1"/>
</dbReference>
<evidence type="ECO:0000256" key="7">
    <source>
        <dbReference type="ARBA" id="ARBA00023033"/>
    </source>
</evidence>
<evidence type="ECO:0000313" key="9">
    <source>
        <dbReference type="EMBL" id="RQW73885.1"/>
    </source>
</evidence>
<name>A0A3N9UC22_9BACI</name>
<dbReference type="AlphaFoldDB" id="A0A3N9UC22"/>
<comment type="caution">
    <text evidence="9">The sequence shown here is derived from an EMBL/GenBank/DDBJ whole genome shotgun (WGS) entry which is preliminary data.</text>
</comment>
<dbReference type="GO" id="GO:0005506">
    <property type="term" value="F:iron ion binding"/>
    <property type="evidence" value="ECO:0007669"/>
    <property type="project" value="InterPro"/>
</dbReference>
<feature type="binding site" description="axial binding residue" evidence="8">
    <location>
        <position position="362"/>
    </location>
    <ligand>
        <name>heme</name>
        <dbReference type="ChEBI" id="CHEBI:30413"/>
    </ligand>
    <ligandPart>
        <name>Fe</name>
        <dbReference type="ChEBI" id="CHEBI:18248"/>
    </ligandPart>
</feature>
<evidence type="ECO:0000256" key="8">
    <source>
        <dbReference type="PIRSR" id="PIRSR602401-1"/>
    </source>
</evidence>
<dbReference type="InterPro" id="IPR001128">
    <property type="entry name" value="Cyt_P450"/>
</dbReference>
<dbReference type="Gene3D" id="1.10.630.10">
    <property type="entry name" value="Cytochrome P450"/>
    <property type="match status" value="1"/>
</dbReference>
<evidence type="ECO:0000256" key="5">
    <source>
        <dbReference type="ARBA" id="ARBA00023002"/>
    </source>
</evidence>
<dbReference type="OrthoDB" id="9764248at2"/>
<keyword evidence="4 8" id="KW-0479">Metal-binding</keyword>
<dbReference type="CDD" id="cd11067">
    <property type="entry name" value="CYP152"/>
    <property type="match status" value="1"/>
</dbReference>
<dbReference type="EMBL" id="RRCT01000014">
    <property type="protein sequence ID" value="RQW73885.1"/>
    <property type="molecule type" value="Genomic_DNA"/>
</dbReference>
<dbReference type="InterPro" id="IPR002401">
    <property type="entry name" value="Cyt_P450_E_grp-I"/>
</dbReference>
<dbReference type="PRINTS" id="PR00463">
    <property type="entry name" value="EP450I"/>
</dbReference>
<evidence type="ECO:0000256" key="1">
    <source>
        <dbReference type="ARBA" id="ARBA00001971"/>
    </source>
</evidence>
<dbReference type="GO" id="GO:0020037">
    <property type="term" value="F:heme binding"/>
    <property type="evidence" value="ECO:0007669"/>
    <property type="project" value="InterPro"/>
</dbReference>
<protein>
    <submittedName>
        <fullName evidence="9">Cytochrome P450</fullName>
    </submittedName>
</protein>
<keyword evidence="7" id="KW-0503">Monooxygenase</keyword>
<evidence type="ECO:0000313" key="10">
    <source>
        <dbReference type="Proteomes" id="UP000274033"/>
    </source>
</evidence>
<keyword evidence="10" id="KW-1185">Reference proteome</keyword>
<accession>A0A3N9UC22</accession>
<dbReference type="RefSeq" id="WP_124765827.1">
    <property type="nucleotide sequence ID" value="NZ_JAFBDY010000014.1"/>
</dbReference>
<proteinExistence type="inferred from homology"/>
<evidence type="ECO:0000256" key="3">
    <source>
        <dbReference type="ARBA" id="ARBA00022617"/>
    </source>
</evidence>
<organism evidence="9 10">
    <name type="scientific">Lysinibacillus composti</name>
    <dbReference type="NCBI Taxonomy" id="720633"/>
    <lineage>
        <taxon>Bacteria</taxon>
        <taxon>Bacillati</taxon>
        <taxon>Bacillota</taxon>
        <taxon>Bacilli</taxon>
        <taxon>Bacillales</taxon>
        <taxon>Bacillaceae</taxon>
        <taxon>Lysinibacillus</taxon>
    </lineage>
</organism>
<comment type="similarity">
    <text evidence="2">Belongs to the cytochrome P450 family.</text>
</comment>